<evidence type="ECO:0000313" key="9">
    <source>
        <dbReference type="EMBL" id="WLF51882.1"/>
    </source>
</evidence>
<dbReference type="PROSITE" id="PS00216">
    <property type="entry name" value="SUGAR_TRANSPORT_1"/>
    <property type="match status" value="1"/>
</dbReference>
<keyword evidence="3 6" id="KW-1133">Transmembrane helix</keyword>
<feature type="transmembrane region" description="Helical" evidence="6">
    <location>
        <begin position="165"/>
        <end position="185"/>
    </location>
</feature>
<keyword evidence="9" id="KW-0614">Plasmid</keyword>
<protein>
    <submittedName>
        <fullName evidence="9">MFS transporter</fullName>
    </submittedName>
</protein>
<feature type="transmembrane region" description="Helical" evidence="6">
    <location>
        <begin position="12"/>
        <end position="36"/>
    </location>
</feature>
<feature type="transmembrane region" description="Helical" evidence="6">
    <location>
        <begin position="103"/>
        <end position="126"/>
    </location>
</feature>
<dbReference type="Pfam" id="PF07690">
    <property type="entry name" value="MFS_1"/>
    <property type="match status" value="1"/>
</dbReference>
<keyword evidence="4 6" id="KW-0472">Membrane</keyword>
<dbReference type="Proteomes" id="UP001066327">
    <property type="component" value="Unassembled WGS sequence"/>
</dbReference>
<evidence type="ECO:0000256" key="6">
    <source>
        <dbReference type="SAM" id="Phobius"/>
    </source>
</evidence>
<evidence type="ECO:0000313" key="8">
    <source>
        <dbReference type="EMBL" id="MCZ4586185.1"/>
    </source>
</evidence>
<feature type="transmembrane region" description="Helical" evidence="6">
    <location>
        <begin position="48"/>
        <end position="67"/>
    </location>
</feature>
<evidence type="ECO:0000256" key="2">
    <source>
        <dbReference type="ARBA" id="ARBA00022692"/>
    </source>
</evidence>
<evidence type="ECO:0000313" key="11">
    <source>
        <dbReference type="Proteomes" id="UP001231166"/>
    </source>
</evidence>
<keyword evidence="2 6" id="KW-0812">Transmembrane</keyword>
<reference evidence="9" key="2">
    <citation type="submission" date="2023-07" db="EMBL/GenBank/DDBJ databases">
        <title>Genomic analysis of Rhodococcus opacus VOC-14 with glycol ethers degradation activity.</title>
        <authorList>
            <person name="Narkevich D.A."/>
            <person name="Hlushen A.M."/>
            <person name="Akhremchuk A.E."/>
            <person name="Sikolenko M.A."/>
            <person name="Valentovich L.N."/>
        </authorList>
    </citation>
    <scope>NUCLEOTIDE SEQUENCE</scope>
    <source>
        <strain evidence="9">VOC-14</strain>
        <plasmid evidence="9">pRho-VOC14-L</plasmid>
    </source>
</reference>
<evidence type="ECO:0000256" key="1">
    <source>
        <dbReference type="ARBA" id="ARBA00004651"/>
    </source>
</evidence>
<feature type="transmembrane region" description="Helical" evidence="6">
    <location>
        <begin position="206"/>
        <end position="230"/>
    </location>
</feature>
<dbReference type="EMBL" id="JAPWIS010000010">
    <property type="protein sequence ID" value="MCZ4586185.1"/>
    <property type="molecule type" value="Genomic_DNA"/>
</dbReference>
<feature type="compositionally biased region" description="Basic and acidic residues" evidence="5">
    <location>
        <begin position="433"/>
        <end position="443"/>
    </location>
</feature>
<dbReference type="GO" id="GO:0022857">
    <property type="term" value="F:transmembrane transporter activity"/>
    <property type="evidence" value="ECO:0007669"/>
    <property type="project" value="InterPro"/>
</dbReference>
<comment type="subcellular location">
    <subcellularLocation>
        <location evidence="1">Cell membrane</location>
        <topology evidence="1">Multi-pass membrane protein</topology>
    </subcellularLocation>
</comment>
<dbReference type="PANTHER" id="PTHR23527">
    <property type="entry name" value="BLL3282 PROTEIN"/>
    <property type="match status" value="1"/>
</dbReference>
<dbReference type="RefSeq" id="WP_206016585.1">
    <property type="nucleotide sequence ID" value="NZ_CP130956.1"/>
</dbReference>
<dbReference type="GO" id="GO:0005886">
    <property type="term" value="C:plasma membrane"/>
    <property type="evidence" value="ECO:0007669"/>
    <property type="project" value="UniProtKB-SubCell"/>
</dbReference>
<feature type="domain" description="Major facilitator superfamily (MFS) profile" evidence="7">
    <location>
        <begin position="12"/>
        <end position="391"/>
    </location>
</feature>
<dbReference type="Proteomes" id="UP001231166">
    <property type="component" value="Plasmid pRho-VOC14-L"/>
</dbReference>
<evidence type="ECO:0000256" key="4">
    <source>
        <dbReference type="ARBA" id="ARBA00023136"/>
    </source>
</evidence>
<proteinExistence type="predicted"/>
<dbReference type="InterPro" id="IPR052952">
    <property type="entry name" value="MFS-Transporter"/>
</dbReference>
<reference evidence="8" key="1">
    <citation type="submission" date="2022-12" db="EMBL/GenBank/DDBJ databases">
        <authorList>
            <person name="Krivoruchko A.V."/>
            <person name="Elkin A."/>
        </authorList>
    </citation>
    <scope>NUCLEOTIDE SEQUENCE</scope>
    <source>
        <strain evidence="8">IEGM 249</strain>
    </source>
</reference>
<evidence type="ECO:0000256" key="5">
    <source>
        <dbReference type="SAM" id="MobiDB-lite"/>
    </source>
</evidence>
<gene>
    <name evidence="8" type="ORF">O4328_21255</name>
    <name evidence="9" type="ORF">Q5707_41165</name>
</gene>
<feature type="region of interest" description="Disordered" evidence="5">
    <location>
        <begin position="431"/>
        <end position="451"/>
    </location>
</feature>
<dbReference type="InterPro" id="IPR011701">
    <property type="entry name" value="MFS"/>
</dbReference>
<evidence type="ECO:0000259" key="7">
    <source>
        <dbReference type="PROSITE" id="PS50850"/>
    </source>
</evidence>
<dbReference type="InterPro" id="IPR005829">
    <property type="entry name" value="Sugar_transporter_CS"/>
</dbReference>
<feature type="transmembrane region" description="Helical" evidence="6">
    <location>
        <begin position="333"/>
        <end position="356"/>
    </location>
</feature>
<keyword evidence="10" id="KW-1185">Reference proteome</keyword>
<feature type="transmembrane region" description="Helical" evidence="6">
    <location>
        <begin position="298"/>
        <end position="321"/>
    </location>
</feature>
<dbReference type="Gene3D" id="1.20.1250.20">
    <property type="entry name" value="MFS general substrate transporter like domains"/>
    <property type="match status" value="2"/>
</dbReference>
<accession>A0AAX3YQX7</accession>
<feature type="transmembrane region" description="Helical" evidence="6">
    <location>
        <begin position="362"/>
        <end position="380"/>
    </location>
</feature>
<feature type="transmembrane region" description="Helical" evidence="6">
    <location>
        <begin position="138"/>
        <end position="159"/>
    </location>
</feature>
<dbReference type="PANTHER" id="PTHR23527:SF1">
    <property type="entry name" value="BLL3282 PROTEIN"/>
    <property type="match status" value="1"/>
</dbReference>
<dbReference type="EMBL" id="CP130956">
    <property type="protein sequence ID" value="WLF51882.1"/>
    <property type="molecule type" value="Genomic_DNA"/>
</dbReference>
<evidence type="ECO:0000313" key="10">
    <source>
        <dbReference type="Proteomes" id="UP001066327"/>
    </source>
</evidence>
<dbReference type="InterPro" id="IPR036259">
    <property type="entry name" value="MFS_trans_sf"/>
</dbReference>
<organism evidence="9 11">
    <name type="scientific">Rhodococcus opacus</name>
    <name type="common">Nocardia opaca</name>
    <dbReference type="NCBI Taxonomy" id="37919"/>
    <lineage>
        <taxon>Bacteria</taxon>
        <taxon>Bacillati</taxon>
        <taxon>Actinomycetota</taxon>
        <taxon>Actinomycetes</taxon>
        <taxon>Mycobacteriales</taxon>
        <taxon>Nocardiaceae</taxon>
        <taxon>Rhodococcus</taxon>
    </lineage>
</organism>
<dbReference type="PROSITE" id="PS50850">
    <property type="entry name" value="MFS"/>
    <property type="match status" value="1"/>
</dbReference>
<sequence>MHVGKAPELLRSMVAAGALSTVGAIPVYLLSAQSVLIRRDLDFDEAQFGFTVSGFFAAAALTATFAGRFLDRLGRRRSTVLAGVTACAGGAGVALVAHSYSILTLTLVVLGVANAVLQITANLSLADTIPAHRQGLGFAVKQSAVPLAILIGGLSVPAIGTLIGWRWTFAFTAITAALLTLRGLRIRPSSTRVTATAHHLQRPPRAALVLASCGMGMASMAVNSLGAFVASWGFQLGISPAQAGYLMAGGSCLSICARLISGQRADRRNGGNLTVVIRQIVLGACGFLIFAIDTVPTFWGAAILTFSIGWAWPGLLLFAIVRIGRDAPGAASGALQAGAFAGGAAGPAMFGLIVSYADYPTAWRTCAAAMLVAAALLTAARRGFLNDLRTRPLSHPADTVHTNGIDCHDHVYPSSSQRNNHAPFARGTLIAGRYREPTDEPKDGSNSANAG</sequence>
<feature type="transmembrane region" description="Helical" evidence="6">
    <location>
        <begin position="273"/>
        <end position="292"/>
    </location>
</feature>
<dbReference type="InterPro" id="IPR020846">
    <property type="entry name" value="MFS_dom"/>
</dbReference>
<dbReference type="SUPFAM" id="SSF103473">
    <property type="entry name" value="MFS general substrate transporter"/>
    <property type="match status" value="1"/>
</dbReference>
<geneLocation type="plasmid" evidence="9 11">
    <name>pRho-VOC14-L</name>
</geneLocation>
<name>A0AAX3YQX7_RHOOP</name>
<dbReference type="AlphaFoldDB" id="A0AAX3YQX7"/>
<feature type="transmembrane region" description="Helical" evidence="6">
    <location>
        <begin position="242"/>
        <end position="261"/>
    </location>
</feature>
<evidence type="ECO:0000256" key="3">
    <source>
        <dbReference type="ARBA" id="ARBA00022989"/>
    </source>
</evidence>
<feature type="transmembrane region" description="Helical" evidence="6">
    <location>
        <begin position="79"/>
        <end position="97"/>
    </location>
</feature>